<dbReference type="Proteomes" id="UP000281128">
    <property type="component" value="Unassembled WGS sequence"/>
</dbReference>
<reference evidence="1 2" key="1">
    <citation type="submission" date="2018-09" db="EMBL/GenBank/DDBJ databases">
        <title>Roseovarius spongiae sp. nov., isolated from a marine sponge.</title>
        <authorList>
            <person name="Zhuang L."/>
            <person name="Luo L."/>
        </authorList>
    </citation>
    <scope>NUCLEOTIDE SEQUENCE [LARGE SCALE GENOMIC DNA]</scope>
    <source>
        <strain evidence="1 2">HN-E21</strain>
    </source>
</reference>
<organism evidence="1 2">
    <name type="scientific">Roseovarius spongiae</name>
    <dbReference type="NCBI Taxonomy" id="2320272"/>
    <lineage>
        <taxon>Bacteria</taxon>
        <taxon>Pseudomonadati</taxon>
        <taxon>Pseudomonadota</taxon>
        <taxon>Alphaproteobacteria</taxon>
        <taxon>Rhodobacterales</taxon>
        <taxon>Roseobacteraceae</taxon>
        <taxon>Roseovarius</taxon>
    </lineage>
</organism>
<accession>A0A3A8AT52</accession>
<gene>
    <name evidence="1" type="ORF">D6850_07355</name>
</gene>
<dbReference type="AlphaFoldDB" id="A0A3A8AT52"/>
<dbReference type="EMBL" id="RAPE01000002">
    <property type="protein sequence ID" value="RKF14694.1"/>
    <property type="molecule type" value="Genomic_DNA"/>
</dbReference>
<dbReference type="InterPro" id="IPR009057">
    <property type="entry name" value="Homeodomain-like_sf"/>
</dbReference>
<keyword evidence="2" id="KW-1185">Reference proteome</keyword>
<dbReference type="RefSeq" id="WP_121165423.1">
    <property type="nucleotide sequence ID" value="NZ_RAPE01000002.1"/>
</dbReference>
<dbReference type="OrthoDB" id="3218408at2"/>
<protein>
    <submittedName>
        <fullName evidence="1">TetR/AcrR family transcriptional regulator</fullName>
    </submittedName>
</protein>
<dbReference type="SUPFAM" id="SSF46689">
    <property type="entry name" value="Homeodomain-like"/>
    <property type="match status" value="1"/>
</dbReference>
<comment type="caution">
    <text evidence="1">The sequence shown here is derived from an EMBL/GenBank/DDBJ whole genome shotgun (WGS) entry which is preliminary data.</text>
</comment>
<dbReference type="Gene3D" id="1.10.357.10">
    <property type="entry name" value="Tetracycline Repressor, domain 2"/>
    <property type="match status" value="1"/>
</dbReference>
<name>A0A3A8AT52_9RHOB</name>
<evidence type="ECO:0000313" key="1">
    <source>
        <dbReference type="EMBL" id="RKF14694.1"/>
    </source>
</evidence>
<proteinExistence type="predicted"/>
<sequence length="184" mass="19401">MTLAKTQRLTRDAWIGTGLAALASDGPEALRAEPLARRLGATKGSFYWHFDDLPAYHAALIETWEQAETARITETLAAEETDPSRLRRLAQIIAEDPARDGAAVEPAMRAWALGHAGAQAAVARLDAARLDRLGALLRSVGVGNPEMARIIHAAGLGMAALAPDARGDAPGAIGSLVDLILALR</sequence>
<evidence type="ECO:0000313" key="2">
    <source>
        <dbReference type="Proteomes" id="UP000281128"/>
    </source>
</evidence>